<comment type="caution">
    <text evidence="2">The sequence shown here is derived from an EMBL/GenBank/DDBJ whole genome shotgun (WGS) entry which is preliminary data.</text>
</comment>
<gene>
    <name evidence="2" type="ORF">PGTUg99_019695</name>
</gene>
<evidence type="ECO:0000313" key="3">
    <source>
        <dbReference type="Proteomes" id="UP000325313"/>
    </source>
</evidence>
<feature type="region of interest" description="Disordered" evidence="1">
    <location>
        <begin position="1"/>
        <end position="23"/>
    </location>
</feature>
<accession>A0A5B0SCJ9</accession>
<sequence length="188" mass="20586">MTLMSTVKLGTTEEAGPLQPTPNTTMLTTTSMAGPPEVESTIQPLSEHQNVSRVIILNCDGIVIPSSSPVFQGSDGVRLKSGYENPFAEWRRARLLNQSSLLTLNEFNQSTLLTSNNKTQIIEGLNLHPATTYTGASETYSQTANKFDSTHNEVDKEHSKSDLTLATHDGLIEGINHNMPSNNFHQVF</sequence>
<dbReference type="AlphaFoldDB" id="A0A5B0SCJ9"/>
<organism evidence="2 3">
    <name type="scientific">Puccinia graminis f. sp. tritici</name>
    <dbReference type="NCBI Taxonomy" id="56615"/>
    <lineage>
        <taxon>Eukaryota</taxon>
        <taxon>Fungi</taxon>
        <taxon>Dikarya</taxon>
        <taxon>Basidiomycota</taxon>
        <taxon>Pucciniomycotina</taxon>
        <taxon>Pucciniomycetes</taxon>
        <taxon>Pucciniales</taxon>
        <taxon>Pucciniaceae</taxon>
        <taxon>Puccinia</taxon>
    </lineage>
</organism>
<dbReference type="Gene3D" id="3.30.450.30">
    <property type="entry name" value="Dynein light chain 2a, cytoplasmic"/>
    <property type="match status" value="1"/>
</dbReference>
<evidence type="ECO:0000313" key="2">
    <source>
        <dbReference type="EMBL" id="KAA1135567.1"/>
    </source>
</evidence>
<evidence type="ECO:0000256" key="1">
    <source>
        <dbReference type="SAM" id="MobiDB-lite"/>
    </source>
</evidence>
<dbReference type="EMBL" id="VDEP01000038">
    <property type="protein sequence ID" value="KAA1135567.1"/>
    <property type="molecule type" value="Genomic_DNA"/>
</dbReference>
<reference evidence="2 3" key="1">
    <citation type="submission" date="2019-05" db="EMBL/GenBank/DDBJ databases">
        <title>Emergence of the Ug99 lineage of the wheat stem rust pathogen through somatic hybridization.</title>
        <authorList>
            <person name="Li F."/>
            <person name="Upadhyaya N.M."/>
            <person name="Sperschneider J."/>
            <person name="Matny O."/>
            <person name="Nguyen-Phuc H."/>
            <person name="Mago R."/>
            <person name="Raley C."/>
            <person name="Miller M.E."/>
            <person name="Silverstein K.A.T."/>
            <person name="Henningsen E."/>
            <person name="Hirsch C.D."/>
            <person name="Visser B."/>
            <person name="Pretorius Z.A."/>
            <person name="Steffenson B.J."/>
            <person name="Schwessinger B."/>
            <person name="Dodds P.N."/>
            <person name="Figueroa M."/>
        </authorList>
    </citation>
    <scope>NUCLEOTIDE SEQUENCE [LARGE SCALE GENOMIC DNA]</scope>
    <source>
        <strain evidence="2 3">Ug99</strain>
    </source>
</reference>
<name>A0A5B0SCJ9_PUCGR</name>
<dbReference type="Proteomes" id="UP000325313">
    <property type="component" value="Unassembled WGS sequence"/>
</dbReference>
<protein>
    <submittedName>
        <fullName evidence="2">Uncharacterized protein</fullName>
    </submittedName>
</protein>
<proteinExistence type="predicted"/>